<dbReference type="AlphaFoldDB" id="A0A2K3K613"/>
<dbReference type="EMBL" id="ASHM01143086">
    <property type="protein sequence ID" value="PNX61696.1"/>
    <property type="molecule type" value="Genomic_DNA"/>
</dbReference>
<reference evidence="1 2" key="1">
    <citation type="journal article" date="2014" name="Am. J. Bot.">
        <title>Genome assembly and annotation for red clover (Trifolium pratense; Fabaceae).</title>
        <authorList>
            <person name="Istvanek J."/>
            <person name="Jaros M."/>
            <person name="Krenek A."/>
            <person name="Repkova J."/>
        </authorList>
    </citation>
    <scope>NUCLEOTIDE SEQUENCE [LARGE SCALE GENOMIC DNA]</scope>
    <source>
        <strain evidence="2">cv. Tatra</strain>
        <tissue evidence="1">Young leaves</tissue>
    </source>
</reference>
<evidence type="ECO:0000313" key="1">
    <source>
        <dbReference type="EMBL" id="PNX61696.1"/>
    </source>
</evidence>
<proteinExistence type="predicted"/>
<organism evidence="1 2">
    <name type="scientific">Trifolium pratense</name>
    <name type="common">Red clover</name>
    <dbReference type="NCBI Taxonomy" id="57577"/>
    <lineage>
        <taxon>Eukaryota</taxon>
        <taxon>Viridiplantae</taxon>
        <taxon>Streptophyta</taxon>
        <taxon>Embryophyta</taxon>
        <taxon>Tracheophyta</taxon>
        <taxon>Spermatophyta</taxon>
        <taxon>Magnoliopsida</taxon>
        <taxon>eudicotyledons</taxon>
        <taxon>Gunneridae</taxon>
        <taxon>Pentapetalae</taxon>
        <taxon>rosids</taxon>
        <taxon>fabids</taxon>
        <taxon>Fabales</taxon>
        <taxon>Fabaceae</taxon>
        <taxon>Papilionoideae</taxon>
        <taxon>50 kb inversion clade</taxon>
        <taxon>NPAAA clade</taxon>
        <taxon>Hologalegina</taxon>
        <taxon>IRL clade</taxon>
        <taxon>Trifolieae</taxon>
        <taxon>Trifolium</taxon>
    </lineage>
</organism>
<reference evidence="1 2" key="2">
    <citation type="journal article" date="2017" name="Front. Plant Sci.">
        <title>Gene Classification and Mining of Molecular Markers Useful in Red Clover (Trifolium pratense) Breeding.</title>
        <authorList>
            <person name="Istvanek J."/>
            <person name="Dluhosova J."/>
            <person name="Dluhos P."/>
            <person name="Patkova L."/>
            <person name="Nedelnik J."/>
            <person name="Repkova J."/>
        </authorList>
    </citation>
    <scope>NUCLEOTIDE SEQUENCE [LARGE SCALE GENOMIC DNA]</scope>
    <source>
        <strain evidence="2">cv. Tatra</strain>
        <tissue evidence="1">Young leaves</tissue>
    </source>
</reference>
<gene>
    <name evidence="1" type="ORF">L195_g060786</name>
</gene>
<protein>
    <submittedName>
        <fullName evidence="1">Uncharacterized protein</fullName>
    </submittedName>
</protein>
<feature type="non-terminal residue" evidence="1">
    <location>
        <position position="1"/>
    </location>
</feature>
<accession>A0A2K3K613</accession>
<sequence length="37" mass="4198">RIMSGLELLDIQVQVNRLTGARTRQELMIEVELGLSD</sequence>
<comment type="caution">
    <text evidence="1">The sequence shown here is derived from an EMBL/GenBank/DDBJ whole genome shotgun (WGS) entry which is preliminary data.</text>
</comment>
<name>A0A2K3K613_TRIPR</name>
<dbReference type="Proteomes" id="UP000236291">
    <property type="component" value="Unassembled WGS sequence"/>
</dbReference>
<evidence type="ECO:0000313" key="2">
    <source>
        <dbReference type="Proteomes" id="UP000236291"/>
    </source>
</evidence>